<gene>
    <name evidence="7" type="ORF">BDD16_002919</name>
</gene>
<name>A0A7Y9QZ47_9BURK</name>
<proteinExistence type="predicted"/>
<organism evidence="7 8">
    <name type="scientific">Sphaerotilus montanus</name>
    <dbReference type="NCBI Taxonomy" id="522889"/>
    <lineage>
        <taxon>Bacteria</taxon>
        <taxon>Pseudomonadati</taxon>
        <taxon>Pseudomonadota</taxon>
        <taxon>Betaproteobacteria</taxon>
        <taxon>Burkholderiales</taxon>
        <taxon>Sphaerotilaceae</taxon>
        <taxon>Sphaerotilus</taxon>
    </lineage>
</organism>
<feature type="transmembrane region" description="Helical" evidence="6">
    <location>
        <begin position="108"/>
        <end position="128"/>
    </location>
</feature>
<reference evidence="7 8" key="1">
    <citation type="submission" date="2020-07" db="EMBL/GenBank/DDBJ databases">
        <title>Genomic Encyclopedia of Archaeal and Bacterial Type Strains, Phase II (KMG-II): from individual species to whole genera.</title>
        <authorList>
            <person name="Goeker M."/>
        </authorList>
    </citation>
    <scope>NUCLEOTIDE SEQUENCE [LARGE SCALE GENOMIC DNA]</scope>
    <source>
        <strain evidence="7 8">DSM 21226</strain>
    </source>
</reference>
<dbReference type="GO" id="GO:0005886">
    <property type="term" value="C:plasma membrane"/>
    <property type="evidence" value="ECO:0007669"/>
    <property type="project" value="UniProtKB-SubCell"/>
</dbReference>
<protein>
    <submittedName>
        <fullName evidence="7">O-antigen/teichoic acid export membrane protein</fullName>
    </submittedName>
</protein>
<feature type="transmembrane region" description="Helical" evidence="6">
    <location>
        <begin position="388"/>
        <end position="407"/>
    </location>
</feature>
<keyword evidence="8" id="KW-1185">Reference proteome</keyword>
<keyword evidence="5 6" id="KW-0472">Membrane</keyword>
<feature type="transmembrane region" description="Helical" evidence="6">
    <location>
        <begin position="251"/>
        <end position="274"/>
    </location>
</feature>
<feature type="transmembrane region" description="Helical" evidence="6">
    <location>
        <begin position="135"/>
        <end position="154"/>
    </location>
</feature>
<dbReference type="PANTHER" id="PTHR30250">
    <property type="entry name" value="PST FAMILY PREDICTED COLANIC ACID TRANSPORTER"/>
    <property type="match status" value="1"/>
</dbReference>
<dbReference type="Proteomes" id="UP000518288">
    <property type="component" value="Unassembled WGS sequence"/>
</dbReference>
<dbReference type="InterPro" id="IPR050833">
    <property type="entry name" value="Poly_Biosynth_Transport"/>
</dbReference>
<comment type="caution">
    <text evidence="7">The sequence shown here is derived from an EMBL/GenBank/DDBJ whole genome shotgun (WGS) entry which is preliminary data.</text>
</comment>
<evidence type="ECO:0000256" key="5">
    <source>
        <dbReference type="ARBA" id="ARBA00023136"/>
    </source>
</evidence>
<feature type="transmembrane region" description="Helical" evidence="6">
    <location>
        <begin position="174"/>
        <end position="196"/>
    </location>
</feature>
<feature type="transmembrane region" description="Helical" evidence="6">
    <location>
        <begin position="217"/>
        <end position="239"/>
    </location>
</feature>
<feature type="transmembrane region" description="Helical" evidence="6">
    <location>
        <begin position="419"/>
        <end position="441"/>
    </location>
</feature>
<feature type="transmembrane region" description="Helical" evidence="6">
    <location>
        <begin position="75"/>
        <end position="102"/>
    </location>
</feature>
<sequence>MKIFLGPFGYAIANLFSAASGFVLVPLLTRTLSDDGMASWIVMEPALVLLGQLLMLGLGHAVLQQLCEAKLDRKNVFYSHISALSLVSLGCLIFGAAALFIFDKNTVLLFLLNVITEVMLGYVIYYARASNDLKIYYSASVARPLLIVIAWMTVSYISASGWQQNNNESIENFLLIRFCIAAFIFAVIIWGTAVFDSKKQDARAVFEKNLVFDAIKFGIPLTIASALVAFQDFLVRYLLANFVRQDILLEYYVHLKAVALVGNFVVSPLAIWWGAERYRAMAKGDAHFNERANSVMIKSCALYAFLSAIFLVVLPWTINIFSPGMQSSMLLASLLLAVPFTQMLVHLTNAGLMRQGVTKYQIVVQSLSLVTVSIGCVGLLRWMGIGVAGAFLLANLMAFSVSYYLSIKFYPVRYRVVRSVGAAGFVFIVAYFVINLTAVSFERIWL</sequence>
<dbReference type="AlphaFoldDB" id="A0A7Y9QZ47"/>
<dbReference type="EMBL" id="JACCFH010000001">
    <property type="protein sequence ID" value="NYG33933.1"/>
    <property type="molecule type" value="Genomic_DNA"/>
</dbReference>
<evidence type="ECO:0000256" key="3">
    <source>
        <dbReference type="ARBA" id="ARBA00022692"/>
    </source>
</evidence>
<keyword evidence="3 6" id="KW-0812">Transmembrane</keyword>
<evidence type="ECO:0000256" key="6">
    <source>
        <dbReference type="SAM" id="Phobius"/>
    </source>
</evidence>
<evidence type="ECO:0000256" key="2">
    <source>
        <dbReference type="ARBA" id="ARBA00022475"/>
    </source>
</evidence>
<evidence type="ECO:0000256" key="4">
    <source>
        <dbReference type="ARBA" id="ARBA00022989"/>
    </source>
</evidence>
<dbReference type="RefSeq" id="WP_179634634.1">
    <property type="nucleotide sequence ID" value="NZ_JACCFH010000001.1"/>
</dbReference>
<feature type="transmembrane region" description="Helical" evidence="6">
    <location>
        <begin position="7"/>
        <end position="28"/>
    </location>
</feature>
<keyword evidence="2" id="KW-1003">Cell membrane</keyword>
<keyword evidence="4 6" id="KW-1133">Transmembrane helix</keyword>
<feature type="transmembrane region" description="Helical" evidence="6">
    <location>
        <begin position="330"/>
        <end position="350"/>
    </location>
</feature>
<evidence type="ECO:0000313" key="8">
    <source>
        <dbReference type="Proteomes" id="UP000518288"/>
    </source>
</evidence>
<evidence type="ECO:0000313" key="7">
    <source>
        <dbReference type="EMBL" id="NYG33933.1"/>
    </source>
</evidence>
<evidence type="ECO:0000256" key="1">
    <source>
        <dbReference type="ARBA" id="ARBA00004651"/>
    </source>
</evidence>
<feature type="transmembrane region" description="Helical" evidence="6">
    <location>
        <begin position="295"/>
        <end position="318"/>
    </location>
</feature>
<comment type="subcellular location">
    <subcellularLocation>
        <location evidence="1">Cell membrane</location>
        <topology evidence="1">Multi-pass membrane protein</topology>
    </subcellularLocation>
</comment>
<feature type="transmembrane region" description="Helical" evidence="6">
    <location>
        <begin position="362"/>
        <end position="382"/>
    </location>
</feature>
<feature type="transmembrane region" description="Helical" evidence="6">
    <location>
        <begin position="40"/>
        <end position="63"/>
    </location>
</feature>
<accession>A0A7Y9QZ47</accession>
<dbReference type="PANTHER" id="PTHR30250:SF11">
    <property type="entry name" value="O-ANTIGEN TRANSPORTER-RELATED"/>
    <property type="match status" value="1"/>
</dbReference>